<sequence length="132" mass="14611">MTEPLVCWKCGGSIEEWPLPLSRRAVCRACDAELHVCRLCRAWDPAVAGQCREDRAEDVTDKERANFCDWFQPRVGAWQPADPGEEAEALVELAALFGEEPPAAAVAATERKPESEEEAAARVALERLFGKE</sequence>
<dbReference type="EMBL" id="QPJY01000013">
    <property type="protein sequence ID" value="RCX24932.1"/>
    <property type="molecule type" value="Genomic_DNA"/>
</dbReference>
<dbReference type="OrthoDB" id="129664at2"/>
<proteinExistence type="predicted"/>
<gene>
    <name evidence="1" type="ORF">DFQ59_11328</name>
</gene>
<accession>A0A369BTF0</accession>
<dbReference type="RefSeq" id="WP_114280995.1">
    <property type="nucleotide sequence ID" value="NZ_QPJY01000013.1"/>
</dbReference>
<evidence type="ECO:0000313" key="2">
    <source>
        <dbReference type="Proteomes" id="UP000252707"/>
    </source>
</evidence>
<keyword evidence="2" id="KW-1185">Reference proteome</keyword>
<protein>
    <submittedName>
        <fullName evidence="1">Uncharacterized protein</fullName>
    </submittedName>
</protein>
<dbReference type="AlphaFoldDB" id="A0A369BTF0"/>
<comment type="caution">
    <text evidence="1">The sequence shown here is derived from an EMBL/GenBank/DDBJ whole genome shotgun (WGS) entry which is preliminary data.</text>
</comment>
<name>A0A369BTF0_9GAMM</name>
<dbReference type="Proteomes" id="UP000252707">
    <property type="component" value="Unassembled WGS sequence"/>
</dbReference>
<organism evidence="1 2">
    <name type="scientific">Thioalbus denitrificans</name>
    <dbReference type="NCBI Taxonomy" id="547122"/>
    <lineage>
        <taxon>Bacteria</taxon>
        <taxon>Pseudomonadati</taxon>
        <taxon>Pseudomonadota</taxon>
        <taxon>Gammaproteobacteria</taxon>
        <taxon>Chromatiales</taxon>
        <taxon>Ectothiorhodospiraceae</taxon>
        <taxon>Thioalbus</taxon>
    </lineage>
</organism>
<reference evidence="1 2" key="1">
    <citation type="submission" date="2018-07" db="EMBL/GenBank/DDBJ databases">
        <title>Genomic Encyclopedia of Type Strains, Phase IV (KMG-IV): sequencing the most valuable type-strain genomes for metagenomic binning, comparative biology and taxonomic classification.</title>
        <authorList>
            <person name="Goeker M."/>
        </authorList>
    </citation>
    <scope>NUCLEOTIDE SEQUENCE [LARGE SCALE GENOMIC DNA]</scope>
    <source>
        <strain evidence="1 2">DSM 26407</strain>
    </source>
</reference>
<evidence type="ECO:0000313" key="1">
    <source>
        <dbReference type="EMBL" id="RCX24932.1"/>
    </source>
</evidence>